<dbReference type="InterPro" id="IPR006482">
    <property type="entry name" value="Cas7_Csh2/Csh2"/>
</dbReference>
<proteinExistence type="predicted"/>
<organism evidence="2 3">
    <name type="scientific">Caproicibacterium amylolyticum</name>
    <dbReference type="NCBI Taxonomy" id="2766537"/>
    <lineage>
        <taxon>Bacteria</taxon>
        <taxon>Bacillati</taxon>
        <taxon>Bacillota</taxon>
        <taxon>Clostridia</taxon>
        <taxon>Eubacteriales</taxon>
        <taxon>Oscillospiraceae</taxon>
        <taxon>Caproicibacterium</taxon>
    </lineage>
</organism>
<dbReference type="RefSeq" id="WP_212507490.1">
    <property type="nucleotide sequence ID" value="NZ_CP060696.1"/>
</dbReference>
<dbReference type="KEGG" id="caml:H6X83_01880"/>
<keyword evidence="3" id="KW-1185">Reference proteome</keyword>
<evidence type="ECO:0000313" key="3">
    <source>
        <dbReference type="Proteomes" id="UP000516046"/>
    </source>
</evidence>
<protein>
    <submittedName>
        <fullName evidence="2">Type I CRISPR-associated protein Cas7</fullName>
    </submittedName>
</protein>
<accession>A0A7G9WIB5</accession>
<gene>
    <name evidence="2" type="ORF">H6X83_01880</name>
</gene>
<reference evidence="2 3" key="1">
    <citation type="submission" date="2020-08" db="EMBL/GenBank/DDBJ databases">
        <authorList>
            <person name="Ren C."/>
            <person name="Gu Y."/>
            <person name="Xu Y."/>
        </authorList>
    </citation>
    <scope>NUCLEOTIDE SEQUENCE [LARGE SCALE GENOMIC DNA]</scope>
    <source>
        <strain evidence="2 3">LBM18003</strain>
    </source>
</reference>
<dbReference type="Proteomes" id="UP000516046">
    <property type="component" value="Chromosome"/>
</dbReference>
<sequence>MNRETLHRMTGLLWIEAINSNPNGNPDQDNDPRRRADGFGEISPVSLKHKVRALIADKEGPVWQEISEELGITPKDAGHYDILEQKDTKRTEINKLTAEEFINRFWDARVFGSTFLEKKNSEDSKNSQIHTGAVQFGMGVSLSPVEVERLTTTKLLPAQDGKGKGMAPLAYRIVPYGLYTMPFFVNATAARRTNCTPLDIELMLHVLPYAYQETASYIRSQVNLVHIYCTEHAKARGCYNDFKIIEALTPTPLHPGEYAHSLQDYDLELVEKRIEQLNQQMEGKVSPVCDLMEQM</sequence>
<evidence type="ECO:0000313" key="2">
    <source>
        <dbReference type="EMBL" id="QNO18427.1"/>
    </source>
</evidence>
<feature type="region of interest" description="Disordered" evidence="1">
    <location>
        <begin position="19"/>
        <end position="40"/>
    </location>
</feature>
<dbReference type="GO" id="GO:0043571">
    <property type="term" value="P:maintenance of CRISPR repeat elements"/>
    <property type="evidence" value="ECO:0007669"/>
    <property type="project" value="InterPro"/>
</dbReference>
<dbReference type="AlphaFoldDB" id="A0A7G9WIB5"/>
<dbReference type="EMBL" id="CP060696">
    <property type="protein sequence ID" value="QNO18427.1"/>
    <property type="molecule type" value="Genomic_DNA"/>
</dbReference>
<evidence type="ECO:0000256" key="1">
    <source>
        <dbReference type="SAM" id="MobiDB-lite"/>
    </source>
</evidence>
<dbReference type="Pfam" id="PF05107">
    <property type="entry name" value="Cas_Cas7"/>
    <property type="match status" value="1"/>
</dbReference>
<name>A0A7G9WIB5_9FIRM</name>